<protein>
    <submittedName>
        <fullName evidence="2">Glycerophosphodiester phosphodiesterase</fullName>
    </submittedName>
</protein>
<gene>
    <name evidence="2" type="ORF">AB0C36_18090</name>
</gene>
<evidence type="ECO:0000313" key="2">
    <source>
        <dbReference type="EMBL" id="MEU8135421.1"/>
    </source>
</evidence>
<dbReference type="Pfam" id="PF03009">
    <property type="entry name" value="GDPD"/>
    <property type="match status" value="1"/>
</dbReference>
<accession>A0ABV3DI44</accession>
<dbReference type="InterPro" id="IPR017946">
    <property type="entry name" value="PLC-like_Pdiesterase_TIM-brl"/>
</dbReference>
<comment type="caution">
    <text evidence="2">The sequence shown here is derived from an EMBL/GenBank/DDBJ whole genome shotgun (WGS) entry which is preliminary data.</text>
</comment>
<name>A0ABV3DI44_9ACTN</name>
<dbReference type="PANTHER" id="PTHR46211:SF1">
    <property type="entry name" value="GLYCEROPHOSPHODIESTER PHOSPHODIESTERASE, CYTOPLASMIC"/>
    <property type="match status" value="1"/>
</dbReference>
<dbReference type="EMBL" id="JBEZFP010000042">
    <property type="protein sequence ID" value="MEU8135421.1"/>
    <property type="molecule type" value="Genomic_DNA"/>
</dbReference>
<organism evidence="2 3">
    <name type="scientific">Streptodolium elevatio</name>
    <dbReference type="NCBI Taxonomy" id="3157996"/>
    <lineage>
        <taxon>Bacteria</taxon>
        <taxon>Bacillati</taxon>
        <taxon>Actinomycetota</taxon>
        <taxon>Actinomycetes</taxon>
        <taxon>Kitasatosporales</taxon>
        <taxon>Streptomycetaceae</taxon>
        <taxon>Streptodolium</taxon>
    </lineage>
</organism>
<evidence type="ECO:0000259" key="1">
    <source>
        <dbReference type="PROSITE" id="PS51704"/>
    </source>
</evidence>
<dbReference type="InterPro" id="IPR030395">
    <property type="entry name" value="GP_PDE_dom"/>
</dbReference>
<dbReference type="RefSeq" id="WP_358355150.1">
    <property type="nucleotide sequence ID" value="NZ_JBEZFP010000042.1"/>
</dbReference>
<dbReference type="SUPFAM" id="SSF51695">
    <property type="entry name" value="PLC-like phosphodiesterases"/>
    <property type="match status" value="1"/>
</dbReference>
<dbReference type="Gene3D" id="3.20.20.190">
    <property type="entry name" value="Phosphatidylinositol (PI) phosphodiesterase"/>
    <property type="match status" value="1"/>
</dbReference>
<proteinExistence type="predicted"/>
<dbReference type="PANTHER" id="PTHR46211">
    <property type="entry name" value="GLYCEROPHOSPHORYL DIESTER PHOSPHODIESTERASE"/>
    <property type="match status" value="1"/>
</dbReference>
<sequence>MVLKVAHRGDPLRLRENTLPSLESAIEGGADCVEVDIRLTRDGVAVLLHDDTLRRLWGVRRPLSSVREDELEQLVGRGEWRIPTLGDALGLVVGRGVSLMVDVRGRPEGRAAVEAVRAHGHIGKVLFTGDPMALGEIRAVLPDALIAMTWKKPWPPGSDLVDHVRPQYLNQRHVWVTARGVRAAHALGLKVCAWTVDRPRRMAALASYGVDAIISNDIRALTATLASRAPAP</sequence>
<reference evidence="2 3" key="1">
    <citation type="submission" date="2024-06" db="EMBL/GenBank/DDBJ databases">
        <title>The Natural Products Discovery Center: Release of the First 8490 Sequenced Strains for Exploring Actinobacteria Biosynthetic Diversity.</title>
        <authorList>
            <person name="Kalkreuter E."/>
            <person name="Kautsar S.A."/>
            <person name="Yang D."/>
            <person name="Bader C.D."/>
            <person name="Teijaro C.N."/>
            <person name="Fluegel L."/>
            <person name="Davis C.M."/>
            <person name="Simpson J.R."/>
            <person name="Lauterbach L."/>
            <person name="Steele A.D."/>
            <person name="Gui C."/>
            <person name="Meng S."/>
            <person name="Li G."/>
            <person name="Viehrig K."/>
            <person name="Ye F."/>
            <person name="Su P."/>
            <person name="Kiefer A.F."/>
            <person name="Nichols A."/>
            <person name="Cepeda A.J."/>
            <person name="Yan W."/>
            <person name="Fan B."/>
            <person name="Jiang Y."/>
            <person name="Adhikari A."/>
            <person name="Zheng C.-J."/>
            <person name="Schuster L."/>
            <person name="Cowan T.M."/>
            <person name="Smanski M.J."/>
            <person name="Chevrette M.G."/>
            <person name="De Carvalho L.P.S."/>
            <person name="Shen B."/>
        </authorList>
    </citation>
    <scope>NUCLEOTIDE SEQUENCE [LARGE SCALE GENOMIC DNA]</scope>
    <source>
        <strain evidence="2 3">NPDC048946</strain>
    </source>
</reference>
<keyword evidence="3" id="KW-1185">Reference proteome</keyword>
<evidence type="ECO:0000313" key="3">
    <source>
        <dbReference type="Proteomes" id="UP001551482"/>
    </source>
</evidence>
<dbReference type="Proteomes" id="UP001551482">
    <property type="component" value="Unassembled WGS sequence"/>
</dbReference>
<dbReference type="PROSITE" id="PS51704">
    <property type="entry name" value="GP_PDE"/>
    <property type="match status" value="1"/>
</dbReference>
<dbReference type="CDD" id="cd08556">
    <property type="entry name" value="GDPD"/>
    <property type="match status" value="1"/>
</dbReference>
<feature type="domain" description="GP-PDE" evidence="1">
    <location>
        <begin position="2"/>
        <end position="225"/>
    </location>
</feature>